<proteinExistence type="inferred from homology"/>
<keyword evidence="3 10" id="KW-0436">Ligase</keyword>
<accession>W9RY36</accession>
<dbReference type="GO" id="GO:0005829">
    <property type="term" value="C:cytosol"/>
    <property type="evidence" value="ECO:0007669"/>
    <property type="project" value="TreeGrafter"/>
</dbReference>
<dbReference type="eggNOG" id="KOG0435">
    <property type="taxonomic scope" value="Eukaryota"/>
</dbReference>
<dbReference type="InterPro" id="IPR009008">
    <property type="entry name" value="Val/Leu/Ile-tRNA-synth_edit"/>
</dbReference>
<dbReference type="KEGG" id="mnt:21397317"/>
<dbReference type="Pfam" id="PF13603">
    <property type="entry name" value="tRNA-synt_1_2"/>
    <property type="match status" value="1"/>
</dbReference>
<sequence length="980" mass="111206">MNSQHLHLRLHMQALSPSPIRTGSLHPPRKFSKTTTNNVVKSKLFLRLCNKTFDFGVCGSSRGVIRCSVAKEAGIEEEQKQQQQLGVRRAYPFHEIEPKWQRFWDDNFTFRTPGDVDTSKPKFYVLDMFPYPSGAGLHVGHPLGYTATDILARFKRMQGYNVLHPMGWDAFGLPAEQYAIETGTHPKITTERNINRFRTQLKSLGFSYDWNREISTIQPDYYKWTQWIFLQLLKRGLAYQAEVPVNWCPALGTVLANEEVVDGVSERGGHPVIRKPMRQWMLRITAYADRLLEDLDDLDWPESVKDMQRNWIGRSEGAEMEFPVLSSEGQERDIKIEIYTTRPDTIFGATYLVMAPEHPLLPSIMTPDQIKNVEEYIDIASRKSDLERTELQKEKTGVFSGCYAKNPVNGEAIPIWVADYVLGSYGTGAIMAVPAHDTRDYEFASKYDISIRWVVTPEDKKLGDSGKAFSGEGMVINSSSSTYGLDINGLHSKGAASKVIEWAEKTGKGKKKVNYKLRDWLFARQRYWGEPIPVVFFDDTGESVPLLETDLPLRLPELDDFTPTGTGEPPLSKAESWVKTKDPVSGKPARRETSTMPQWAGSCWYYLRFMDPRNSKELVAKSKEKYWSPVDVYVGGAEHAVLHLLYSRFWHKVLYDIGIVSTKEPFKCVINQGIILGEVQYMACRDPDGNLISAESAETMGEYNQEKIPEEEVMKSGDSFVLKDNPEIRLIARAHKMSKSRGNVVNPDDVVSEYGADSLRLYEMFMGPLRDSKTWNTSGIEGVHRFLGRTWRLIVGSPLPDGTFQDGTVVVDEKPTLEQLRSLHKCIAKVTEEIEGTRFNTGISAMMEFINVAYKWDKHPRSIIKAFVLLLSPYAPHMAEELWFRLGHTESLAYEPFPKADPAYSKESTIVLPVQINGKTRGTVQVEETCTEEDAFQLASQDEKLSKYLSGRSIKKIIFVPGKILNVILDRENTKVGVSR</sequence>
<dbReference type="InterPro" id="IPR009080">
    <property type="entry name" value="tRNAsynth_Ia_anticodon-bd"/>
</dbReference>
<dbReference type="Gene3D" id="3.90.740.10">
    <property type="entry name" value="Valyl/Leucyl/Isoleucyl-tRNA synthetase, editing domain"/>
    <property type="match status" value="1"/>
</dbReference>
<keyword evidence="4 10" id="KW-0547">Nucleotide-binding</keyword>
<keyword evidence="7 10" id="KW-0030">Aminoacyl-tRNA synthetase</keyword>
<dbReference type="GO" id="GO:0048608">
    <property type="term" value="P:reproductive structure development"/>
    <property type="evidence" value="ECO:0007669"/>
    <property type="project" value="UniProtKB-ARBA"/>
</dbReference>
<gene>
    <name evidence="16" type="ORF">L484_014167</name>
</gene>
<dbReference type="InterPro" id="IPR002302">
    <property type="entry name" value="Leu-tRNA-ligase"/>
</dbReference>
<evidence type="ECO:0000256" key="3">
    <source>
        <dbReference type="ARBA" id="ARBA00022598"/>
    </source>
</evidence>
<dbReference type="Gene3D" id="3.40.50.620">
    <property type="entry name" value="HUPs"/>
    <property type="match status" value="2"/>
</dbReference>
<dbReference type="GO" id="GO:0002161">
    <property type="term" value="F:aminoacyl-tRNA deacylase activity"/>
    <property type="evidence" value="ECO:0007669"/>
    <property type="project" value="InterPro"/>
</dbReference>
<dbReference type="GO" id="GO:0006429">
    <property type="term" value="P:leucyl-tRNA aminoacylation"/>
    <property type="evidence" value="ECO:0007669"/>
    <property type="project" value="InterPro"/>
</dbReference>
<evidence type="ECO:0000256" key="9">
    <source>
        <dbReference type="ARBA" id="ARBA00047469"/>
    </source>
</evidence>
<dbReference type="GO" id="GO:0009791">
    <property type="term" value="P:post-embryonic development"/>
    <property type="evidence" value="ECO:0007669"/>
    <property type="project" value="UniProtKB-ARBA"/>
</dbReference>
<dbReference type="InterPro" id="IPR013155">
    <property type="entry name" value="M/V/L/I-tRNA-synth_anticd-bd"/>
</dbReference>
<dbReference type="STRING" id="981085.W9RY36"/>
<dbReference type="SUPFAM" id="SSF47323">
    <property type="entry name" value="Anticodon-binding domain of a subclass of class I aminoacyl-tRNA synthetases"/>
    <property type="match status" value="1"/>
</dbReference>
<dbReference type="HAMAP" id="MF_00049_B">
    <property type="entry name" value="Leu_tRNA_synth_B"/>
    <property type="match status" value="1"/>
</dbReference>
<dbReference type="OrthoDB" id="15954at2759"/>
<dbReference type="InterPro" id="IPR002300">
    <property type="entry name" value="aa-tRNA-synth_Ia"/>
</dbReference>
<evidence type="ECO:0000256" key="11">
    <source>
        <dbReference type="SAM" id="MobiDB-lite"/>
    </source>
</evidence>
<dbReference type="Pfam" id="PF00133">
    <property type="entry name" value="tRNA-synt_1"/>
    <property type="match status" value="2"/>
</dbReference>
<evidence type="ECO:0000256" key="10">
    <source>
        <dbReference type="RuleBase" id="RU363035"/>
    </source>
</evidence>
<feature type="domain" description="Methionyl/Leucyl tRNA synthetase" evidence="14">
    <location>
        <begin position="128"/>
        <end position="260"/>
    </location>
</feature>
<evidence type="ECO:0000259" key="14">
    <source>
        <dbReference type="Pfam" id="PF09334"/>
    </source>
</evidence>
<dbReference type="CDD" id="cd00812">
    <property type="entry name" value="LeuRS_core"/>
    <property type="match status" value="1"/>
</dbReference>
<evidence type="ECO:0000256" key="5">
    <source>
        <dbReference type="ARBA" id="ARBA00022840"/>
    </source>
</evidence>
<keyword evidence="17" id="KW-1185">Reference proteome</keyword>
<dbReference type="InterPro" id="IPR001412">
    <property type="entry name" value="aa-tRNA-synth_I_CS"/>
</dbReference>
<dbReference type="PANTHER" id="PTHR43740">
    <property type="entry name" value="LEUCYL-TRNA SYNTHETASE"/>
    <property type="match status" value="1"/>
</dbReference>
<comment type="similarity">
    <text evidence="1 10">Belongs to the class-I aminoacyl-tRNA synthetase family.</text>
</comment>
<feature type="compositionally biased region" description="Basic and acidic residues" evidence="11">
    <location>
        <begin position="576"/>
        <end position="592"/>
    </location>
</feature>
<feature type="region of interest" description="Disordered" evidence="11">
    <location>
        <begin position="562"/>
        <end position="592"/>
    </location>
</feature>
<comment type="catalytic activity">
    <reaction evidence="9">
        <text>tRNA(Leu) + L-leucine + ATP = L-leucyl-tRNA(Leu) + AMP + diphosphate</text>
        <dbReference type="Rhea" id="RHEA:11688"/>
        <dbReference type="Rhea" id="RHEA-COMP:9613"/>
        <dbReference type="Rhea" id="RHEA-COMP:9622"/>
        <dbReference type="ChEBI" id="CHEBI:30616"/>
        <dbReference type="ChEBI" id="CHEBI:33019"/>
        <dbReference type="ChEBI" id="CHEBI:57427"/>
        <dbReference type="ChEBI" id="CHEBI:78442"/>
        <dbReference type="ChEBI" id="CHEBI:78494"/>
        <dbReference type="ChEBI" id="CHEBI:456215"/>
        <dbReference type="EC" id="6.1.1.4"/>
    </reaction>
</comment>
<dbReference type="AlphaFoldDB" id="W9RY36"/>
<keyword evidence="6 10" id="KW-0648">Protein biosynthesis</keyword>
<organism evidence="16 17">
    <name type="scientific">Morus notabilis</name>
    <dbReference type="NCBI Taxonomy" id="981085"/>
    <lineage>
        <taxon>Eukaryota</taxon>
        <taxon>Viridiplantae</taxon>
        <taxon>Streptophyta</taxon>
        <taxon>Embryophyta</taxon>
        <taxon>Tracheophyta</taxon>
        <taxon>Spermatophyta</taxon>
        <taxon>Magnoliopsida</taxon>
        <taxon>eudicotyledons</taxon>
        <taxon>Gunneridae</taxon>
        <taxon>Pentapetalae</taxon>
        <taxon>rosids</taxon>
        <taxon>fabids</taxon>
        <taxon>Rosales</taxon>
        <taxon>Moraceae</taxon>
        <taxon>Moreae</taxon>
        <taxon>Morus</taxon>
    </lineage>
</organism>
<dbReference type="InterPro" id="IPR015413">
    <property type="entry name" value="Methionyl/Leucyl_tRNA_Synth"/>
</dbReference>
<dbReference type="PANTHER" id="PTHR43740:SF2">
    <property type="entry name" value="LEUCINE--TRNA LIGASE, MITOCHONDRIAL"/>
    <property type="match status" value="1"/>
</dbReference>
<dbReference type="GO" id="GO:0005524">
    <property type="term" value="F:ATP binding"/>
    <property type="evidence" value="ECO:0007669"/>
    <property type="project" value="UniProtKB-KW"/>
</dbReference>
<evidence type="ECO:0000256" key="7">
    <source>
        <dbReference type="ARBA" id="ARBA00023146"/>
    </source>
</evidence>
<dbReference type="Proteomes" id="UP000030645">
    <property type="component" value="Unassembled WGS sequence"/>
</dbReference>
<feature type="domain" description="Methionyl/Valyl/Leucyl/Isoleucyl-tRNA synthetase anticodon-binding" evidence="13">
    <location>
        <begin position="820"/>
        <end position="927"/>
    </location>
</feature>
<evidence type="ECO:0000256" key="4">
    <source>
        <dbReference type="ARBA" id="ARBA00022741"/>
    </source>
</evidence>
<feature type="domain" description="Aminoacyl-tRNA synthetase class Ia" evidence="12">
    <location>
        <begin position="734"/>
        <end position="764"/>
    </location>
</feature>
<dbReference type="SUPFAM" id="SSF52374">
    <property type="entry name" value="Nucleotidylyl transferase"/>
    <property type="match status" value="1"/>
</dbReference>
<dbReference type="InterPro" id="IPR025709">
    <property type="entry name" value="Leu_tRNA-synth_edit"/>
</dbReference>
<feature type="domain" description="Aminoacyl-tRNA synthetase class Ia" evidence="12">
    <location>
        <begin position="516"/>
        <end position="676"/>
    </location>
</feature>
<protein>
    <recommendedName>
        <fullName evidence="2">leucine--tRNA ligase</fullName>
        <ecNumber evidence="2">6.1.1.4</ecNumber>
    </recommendedName>
    <alternativeName>
        <fullName evidence="8">Leucyl-tRNA synthetase</fullName>
    </alternativeName>
</protein>
<dbReference type="FunFam" id="3.40.50.620:FF:000077">
    <property type="entry name" value="Leucine--tRNA ligase"/>
    <property type="match status" value="1"/>
</dbReference>
<dbReference type="FunFam" id="1.10.730.10:FF:000011">
    <property type="entry name" value="Leucine--tRNA ligase chloroplastic/mitochondrial"/>
    <property type="match status" value="1"/>
</dbReference>
<dbReference type="PROSITE" id="PS00178">
    <property type="entry name" value="AA_TRNA_LIGASE_I"/>
    <property type="match status" value="1"/>
</dbReference>
<evidence type="ECO:0000259" key="12">
    <source>
        <dbReference type="Pfam" id="PF00133"/>
    </source>
</evidence>
<dbReference type="SUPFAM" id="SSF50677">
    <property type="entry name" value="ValRS/IleRS/LeuRS editing domain"/>
    <property type="match status" value="1"/>
</dbReference>
<dbReference type="FunFam" id="1.10.730.10:FF:000012">
    <property type="entry name" value="Leucine--tRNA ligase"/>
    <property type="match status" value="1"/>
</dbReference>
<feature type="domain" description="Leucyl-tRNA synthetase editing" evidence="15">
    <location>
        <begin position="309"/>
        <end position="503"/>
    </location>
</feature>
<dbReference type="EMBL" id="KE344740">
    <property type="protein sequence ID" value="EXB77041.1"/>
    <property type="molecule type" value="Genomic_DNA"/>
</dbReference>
<evidence type="ECO:0000259" key="13">
    <source>
        <dbReference type="Pfam" id="PF08264"/>
    </source>
</evidence>
<evidence type="ECO:0000256" key="8">
    <source>
        <dbReference type="ARBA" id="ARBA00030520"/>
    </source>
</evidence>
<dbReference type="InterPro" id="IPR014729">
    <property type="entry name" value="Rossmann-like_a/b/a_fold"/>
</dbReference>
<dbReference type="PRINTS" id="PR00985">
    <property type="entry name" value="TRNASYNTHLEU"/>
</dbReference>
<reference evidence="17" key="1">
    <citation type="submission" date="2013-01" db="EMBL/GenBank/DDBJ databases">
        <title>Draft Genome Sequence of a Mulberry Tree, Morus notabilis C.K. Schneid.</title>
        <authorList>
            <person name="He N."/>
            <person name="Zhao S."/>
        </authorList>
    </citation>
    <scope>NUCLEOTIDE SEQUENCE</scope>
</reference>
<evidence type="ECO:0000256" key="2">
    <source>
        <dbReference type="ARBA" id="ARBA00013164"/>
    </source>
</evidence>
<name>W9RY36_9ROSA</name>
<dbReference type="Pfam" id="PF08264">
    <property type="entry name" value="Anticodon_1"/>
    <property type="match status" value="1"/>
</dbReference>
<dbReference type="CDD" id="cd07958">
    <property type="entry name" value="Anticodon_Ia_Leu_BEm"/>
    <property type="match status" value="1"/>
</dbReference>
<dbReference type="GO" id="GO:0005739">
    <property type="term" value="C:mitochondrion"/>
    <property type="evidence" value="ECO:0007669"/>
    <property type="project" value="UniProtKB-ARBA"/>
</dbReference>
<dbReference type="GO" id="GO:0004823">
    <property type="term" value="F:leucine-tRNA ligase activity"/>
    <property type="evidence" value="ECO:0007669"/>
    <property type="project" value="UniProtKB-EC"/>
</dbReference>
<evidence type="ECO:0000259" key="15">
    <source>
        <dbReference type="Pfam" id="PF13603"/>
    </source>
</evidence>
<dbReference type="EC" id="6.1.1.4" evidence="2"/>
<dbReference type="Pfam" id="PF09334">
    <property type="entry name" value="tRNA-synt_1g"/>
    <property type="match status" value="1"/>
</dbReference>
<dbReference type="FunFam" id="3.90.740.10:FF:000049">
    <property type="entry name" value="Os01g0120300 protein"/>
    <property type="match status" value="1"/>
</dbReference>
<evidence type="ECO:0000256" key="1">
    <source>
        <dbReference type="ARBA" id="ARBA00005594"/>
    </source>
</evidence>
<evidence type="ECO:0000256" key="6">
    <source>
        <dbReference type="ARBA" id="ARBA00022917"/>
    </source>
</evidence>
<evidence type="ECO:0000313" key="17">
    <source>
        <dbReference type="Proteomes" id="UP000030645"/>
    </source>
</evidence>
<keyword evidence="5 10" id="KW-0067">ATP-binding</keyword>
<dbReference type="NCBIfam" id="TIGR00396">
    <property type="entry name" value="leuS_bact"/>
    <property type="match status" value="1"/>
</dbReference>
<dbReference type="FunFam" id="3.40.50.620:FF:000056">
    <property type="entry name" value="Leucine--tRNA ligase"/>
    <property type="match status" value="1"/>
</dbReference>
<dbReference type="Gene3D" id="1.10.730.10">
    <property type="entry name" value="Isoleucyl-tRNA Synthetase, Domain 1"/>
    <property type="match status" value="1"/>
</dbReference>
<evidence type="ECO:0000313" key="16">
    <source>
        <dbReference type="EMBL" id="EXB77041.1"/>
    </source>
</evidence>